<protein>
    <submittedName>
        <fullName evidence="2">Unannotated protein</fullName>
    </submittedName>
</protein>
<organism evidence="2">
    <name type="scientific">freshwater metagenome</name>
    <dbReference type="NCBI Taxonomy" id="449393"/>
    <lineage>
        <taxon>unclassified sequences</taxon>
        <taxon>metagenomes</taxon>
        <taxon>ecological metagenomes</taxon>
    </lineage>
</organism>
<gene>
    <name evidence="2" type="ORF">UFOPK1909_00146</name>
</gene>
<name>A0A6J6HQI7_9ZZZZ</name>
<dbReference type="EMBL" id="CAEZVD010000004">
    <property type="protein sequence ID" value="CAB4615296.1"/>
    <property type="molecule type" value="Genomic_DNA"/>
</dbReference>
<sequence>MNQTFLLWLWIGLSLASITVLGLILKSLFNRMMSAAHQLQRMSGKLEALAKALEDKPVLSAPENSILVDQAAVAARRKLLVKARIKKDQLRQRRLIASLKRFDPNESRFN</sequence>
<proteinExistence type="predicted"/>
<keyword evidence="1" id="KW-0472">Membrane</keyword>
<reference evidence="2" key="1">
    <citation type="submission" date="2020-05" db="EMBL/GenBank/DDBJ databases">
        <authorList>
            <person name="Chiriac C."/>
            <person name="Salcher M."/>
            <person name="Ghai R."/>
            <person name="Kavagutti S V."/>
        </authorList>
    </citation>
    <scope>NUCLEOTIDE SEQUENCE</scope>
</reference>
<keyword evidence="1" id="KW-1133">Transmembrane helix</keyword>
<evidence type="ECO:0000313" key="2">
    <source>
        <dbReference type="EMBL" id="CAB4615296.1"/>
    </source>
</evidence>
<keyword evidence="1" id="KW-0812">Transmembrane</keyword>
<feature type="transmembrane region" description="Helical" evidence="1">
    <location>
        <begin position="6"/>
        <end position="25"/>
    </location>
</feature>
<dbReference type="AlphaFoldDB" id="A0A6J6HQI7"/>
<accession>A0A6J6HQI7</accession>
<evidence type="ECO:0000256" key="1">
    <source>
        <dbReference type="SAM" id="Phobius"/>
    </source>
</evidence>